<dbReference type="PROSITE" id="PS50103">
    <property type="entry name" value="ZF_C3H1"/>
    <property type="match status" value="1"/>
</dbReference>
<sequence length="375" mass="41383">MKQFMVDPNWKMEAGSESRETHIQRQRESRIAEAIYLRDSDIPANPIVASDALSFYGDDSRVPIVPLDAINDEPLLDDGGNPLFTLNPTEKVEERPTQPLSIPPQVNNQPLLHRDEVTGTALALVALIKSKEPGSQIDLELLIQLLRNPGMLEQLLMEHGLSANRSSRLASALPQGRWSSVPVSIPRPTRMELHPVVTGPKPTWSPSVPFAHSMSREVKSMIDQIDRKLGSQSNESMPPSSSSSKYDVGKVRKLINEYGVPLGVDLVNPASSSSPSAATIVTKGSDYYRTLILKHGATQENPKPQGSTAKRIAVSSVESSPQERRAPCVYFNSPSGCKRGTSCWFQHVMMNMEGGDRGVEDQRAKRMKTSYGKFW</sequence>
<dbReference type="PANTHER" id="PTHR33400:SF2">
    <property type="entry name" value="ZINC FINGER CCCH DOMAIN-CONTAINING PROTEIN 6"/>
    <property type="match status" value="1"/>
</dbReference>
<keyword evidence="2" id="KW-0862">Zinc</keyword>
<evidence type="ECO:0000256" key="3">
    <source>
        <dbReference type="SAM" id="MobiDB-lite"/>
    </source>
</evidence>
<keyword evidence="2" id="KW-0479">Metal-binding</keyword>
<dbReference type="AlphaFoldDB" id="A0AA38WS55"/>
<dbReference type="PANTHER" id="PTHR33400">
    <property type="entry name" value="ZINC FINGER CCCH DOMAIN-CONTAINING PROTEIN 6-RELATED"/>
    <property type="match status" value="1"/>
</dbReference>
<dbReference type="GO" id="GO:0003677">
    <property type="term" value="F:DNA binding"/>
    <property type="evidence" value="ECO:0007669"/>
    <property type="project" value="UniProtKB-KW"/>
</dbReference>
<organism evidence="5 6">
    <name type="scientific">Centaurea solstitialis</name>
    <name type="common">yellow star-thistle</name>
    <dbReference type="NCBI Taxonomy" id="347529"/>
    <lineage>
        <taxon>Eukaryota</taxon>
        <taxon>Viridiplantae</taxon>
        <taxon>Streptophyta</taxon>
        <taxon>Embryophyta</taxon>
        <taxon>Tracheophyta</taxon>
        <taxon>Spermatophyta</taxon>
        <taxon>Magnoliopsida</taxon>
        <taxon>eudicotyledons</taxon>
        <taxon>Gunneridae</taxon>
        <taxon>Pentapetalae</taxon>
        <taxon>asterids</taxon>
        <taxon>campanulids</taxon>
        <taxon>Asterales</taxon>
        <taxon>Asteraceae</taxon>
        <taxon>Carduoideae</taxon>
        <taxon>Cardueae</taxon>
        <taxon>Centaureinae</taxon>
        <taxon>Centaurea</taxon>
    </lineage>
</organism>
<feature type="domain" description="C3H1-type" evidence="4">
    <location>
        <begin position="322"/>
        <end position="350"/>
    </location>
</feature>
<dbReference type="InterPro" id="IPR000571">
    <property type="entry name" value="Znf_CCCH"/>
</dbReference>
<proteinExistence type="predicted"/>
<keyword evidence="6" id="KW-1185">Reference proteome</keyword>
<evidence type="ECO:0000313" key="5">
    <source>
        <dbReference type="EMBL" id="KAJ9564560.1"/>
    </source>
</evidence>
<reference evidence="5" key="1">
    <citation type="submission" date="2023-03" db="EMBL/GenBank/DDBJ databases">
        <title>Chromosome-scale reference genome and RAD-based genetic map of yellow starthistle (Centaurea solstitialis) reveal putative structural variation and QTLs associated with invader traits.</title>
        <authorList>
            <person name="Reatini B."/>
            <person name="Cang F.A."/>
            <person name="Jiang Q."/>
            <person name="Mckibben M.T.W."/>
            <person name="Barker M.S."/>
            <person name="Rieseberg L.H."/>
            <person name="Dlugosch K.M."/>
        </authorList>
    </citation>
    <scope>NUCLEOTIDE SEQUENCE</scope>
    <source>
        <strain evidence="5">CAN-66</strain>
        <tissue evidence="5">Leaf</tissue>
    </source>
</reference>
<keyword evidence="2" id="KW-0863">Zinc-finger</keyword>
<dbReference type="Proteomes" id="UP001172457">
    <property type="component" value="Chromosome 1"/>
</dbReference>
<name>A0AA38WS55_9ASTR</name>
<evidence type="ECO:0000313" key="6">
    <source>
        <dbReference type="Proteomes" id="UP001172457"/>
    </source>
</evidence>
<comment type="caution">
    <text evidence="5">The sequence shown here is derived from an EMBL/GenBank/DDBJ whole genome shotgun (WGS) entry which is preliminary data.</text>
</comment>
<feature type="region of interest" description="Disordered" evidence="3">
    <location>
        <begin position="1"/>
        <end position="23"/>
    </location>
</feature>
<accession>A0AA38WS55</accession>
<dbReference type="GO" id="GO:0008270">
    <property type="term" value="F:zinc ion binding"/>
    <property type="evidence" value="ECO:0007669"/>
    <property type="project" value="UniProtKB-KW"/>
</dbReference>
<keyword evidence="1" id="KW-0238">DNA-binding</keyword>
<evidence type="ECO:0000256" key="2">
    <source>
        <dbReference type="PROSITE-ProRule" id="PRU00723"/>
    </source>
</evidence>
<gene>
    <name evidence="5" type="ORF">OSB04_000526</name>
</gene>
<protein>
    <recommendedName>
        <fullName evidence="4">C3H1-type domain-containing protein</fullName>
    </recommendedName>
</protein>
<dbReference type="EMBL" id="JARYMX010000001">
    <property type="protein sequence ID" value="KAJ9564560.1"/>
    <property type="molecule type" value="Genomic_DNA"/>
</dbReference>
<evidence type="ECO:0000259" key="4">
    <source>
        <dbReference type="PROSITE" id="PS50103"/>
    </source>
</evidence>
<feature type="compositionally biased region" description="Basic and acidic residues" evidence="3">
    <location>
        <begin position="14"/>
        <end position="23"/>
    </location>
</feature>
<evidence type="ECO:0000256" key="1">
    <source>
        <dbReference type="ARBA" id="ARBA00023125"/>
    </source>
</evidence>
<feature type="zinc finger region" description="C3H1-type" evidence="2">
    <location>
        <begin position="322"/>
        <end position="350"/>
    </location>
</feature>